<evidence type="ECO:0000313" key="2">
    <source>
        <dbReference type="Proteomes" id="UP001190700"/>
    </source>
</evidence>
<organism evidence="1 2">
    <name type="scientific">Cymbomonas tetramitiformis</name>
    <dbReference type="NCBI Taxonomy" id="36881"/>
    <lineage>
        <taxon>Eukaryota</taxon>
        <taxon>Viridiplantae</taxon>
        <taxon>Chlorophyta</taxon>
        <taxon>Pyramimonadophyceae</taxon>
        <taxon>Pyramimonadales</taxon>
        <taxon>Pyramimonadaceae</taxon>
        <taxon>Cymbomonas</taxon>
    </lineage>
</organism>
<sequence length="627" mass="70908">MLEEIARRILAAGAVQRNSYDSAAPAVYADPLLEMFVMIGARSTKALTIFEVARRVVMTLMTTTMYTSQFGLDVLRDSPRDFATAAFIGACSSANIEVIIALRDRYRLSTRPELTDFAANRHAHSDFDFVRRAAEMLIAADLNFAETTSTLRFLWDLTLAAEATGECPSSRAKRNRRRAARLARKMIFRGALFFADEAPDRGGLGDTLLTSTLLSSASPSVILWYLTNLRVPLRWGDHCDLLRNSNLVFGDRSDELVDELWRRLVVVDDVADGDRRTERFRDVIDSMPNMTTLNRFLRSWMRLNNLEKLSDTESAVSLNRLRDLILSPSERFSFCYLDTAGAHEYGFFEGEAFSEFRQLFDLLAAARILGIERASHSAFANRLRHPYTLQIAETIPLGGILEKLAGTVRGARSGKYLLLIAPELAEFLRTHRTRSTNLSDRYHRNLSALQSIDKSNVPSFPVRNAENPTANREYAFFDTYVYQQYLEALFEFTDRVHDEVVGRIGFWDILESGACVTAARLLNTSRVTVPPRGLNKKLFDLCLRTLLPMALVSGSYVQRWSVKDVLIARALRRDRESEALAAETASERNSFHSESFVLNVRQLPADIREWNGAVLKVYSGFALNQRN</sequence>
<dbReference type="Proteomes" id="UP001190700">
    <property type="component" value="Unassembled WGS sequence"/>
</dbReference>
<dbReference type="AlphaFoldDB" id="A0AAE0GKA2"/>
<comment type="caution">
    <text evidence="1">The sequence shown here is derived from an EMBL/GenBank/DDBJ whole genome shotgun (WGS) entry which is preliminary data.</text>
</comment>
<gene>
    <name evidence="1" type="ORF">CYMTET_12564</name>
</gene>
<dbReference type="EMBL" id="LGRX02004795">
    <property type="protein sequence ID" value="KAK3279552.1"/>
    <property type="molecule type" value="Genomic_DNA"/>
</dbReference>
<proteinExistence type="predicted"/>
<keyword evidence="2" id="KW-1185">Reference proteome</keyword>
<evidence type="ECO:0000313" key="1">
    <source>
        <dbReference type="EMBL" id="KAK3279552.1"/>
    </source>
</evidence>
<protein>
    <submittedName>
        <fullName evidence="1">Uncharacterized protein</fullName>
    </submittedName>
</protein>
<name>A0AAE0GKA2_9CHLO</name>
<reference evidence="1 2" key="1">
    <citation type="journal article" date="2015" name="Genome Biol. Evol.">
        <title>Comparative Genomics of a Bacterivorous Green Alga Reveals Evolutionary Causalities and Consequences of Phago-Mixotrophic Mode of Nutrition.</title>
        <authorList>
            <person name="Burns J.A."/>
            <person name="Paasch A."/>
            <person name="Narechania A."/>
            <person name="Kim E."/>
        </authorList>
    </citation>
    <scope>NUCLEOTIDE SEQUENCE [LARGE SCALE GENOMIC DNA]</scope>
    <source>
        <strain evidence="1 2">PLY_AMNH</strain>
    </source>
</reference>
<accession>A0AAE0GKA2</accession>